<evidence type="ECO:0000313" key="3">
    <source>
        <dbReference type="Proteomes" id="UP000183028"/>
    </source>
</evidence>
<dbReference type="InterPro" id="IPR013154">
    <property type="entry name" value="ADH-like_N"/>
</dbReference>
<dbReference type="RefSeq" id="WP_074731485.1">
    <property type="nucleotide sequence ID" value="NZ_FNYK01000011.1"/>
</dbReference>
<dbReference type="InterPro" id="IPR036291">
    <property type="entry name" value="NAD(P)-bd_dom_sf"/>
</dbReference>
<dbReference type="CDD" id="cd05289">
    <property type="entry name" value="MDR_like_2"/>
    <property type="match status" value="1"/>
</dbReference>
<protein>
    <submittedName>
        <fullName evidence="2">NADPH:quinone reductase</fullName>
    </submittedName>
</protein>
<sequence>MKAAILTHYDKNGTNLEIRDVPLPVLEEDEVLVRVKAAAVNPLDNMIIHGEVKLIVPYKMPLIMGNEFSGIVEKTGKNTTRFKAGDKVYGRMPLKKIGAFAQYAAIEESALALMPDYLSFEEAASIPLTALTAMQAFEIMQVKSGESIFISGGTGSLGAMAIPIAKSLGLHVYTNGSKENEERVRKLGAERFIDYKKENYVDVLTNVDHVLDTLGDRELPNEFKVLKKGGNLVSLRGLPNGRFAKRNKMSMFKQILFQIAGRKYDKMAAKNKQTYDFIFVHEDGKQLDRINQIFNKTHPIETSIDTIFSLDQINEALSKVRNGKSKGKTIIKIGE</sequence>
<dbReference type="AlphaFoldDB" id="A0A1H6S348"/>
<dbReference type="STRING" id="322505.SAMN04487836_12731"/>
<dbReference type="InterPro" id="IPR050700">
    <property type="entry name" value="YIM1/Zinc_Alcohol_DH_Fams"/>
</dbReference>
<dbReference type="Pfam" id="PF13602">
    <property type="entry name" value="ADH_zinc_N_2"/>
    <property type="match status" value="1"/>
</dbReference>
<dbReference type="InterPro" id="IPR011032">
    <property type="entry name" value="GroES-like_sf"/>
</dbReference>
<dbReference type="Gene3D" id="3.40.50.720">
    <property type="entry name" value="NAD(P)-binding Rossmann-like Domain"/>
    <property type="match status" value="1"/>
</dbReference>
<accession>A0A1H6S348</accession>
<dbReference type="eggNOG" id="COG0604">
    <property type="taxonomic scope" value="Bacteria"/>
</dbReference>
<dbReference type="InterPro" id="IPR020843">
    <property type="entry name" value="ER"/>
</dbReference>
<dbReference type="PANTHER" id="PTHR11695:SF294">
    <property type="entry name" value="RETICULON-4-INTERACTING PROTEIN 1, MITOCHONDRIAL"/>
    <property type="match status" value="1"/>
</dbReference>
<dbReference type="OrthoDB" id="9792162at2"/>
<dbReference type="PANTHER" id="PTHR11695">
    <property type="entry name" value="ALCOHOL DEHYDROGENASE RELATED"/>
    <property type="match status" value="1"/>
</dbReference>
<evidence type="ECO:0000313" key="2">
    <source>
        <dbReference type="EMBL" id="SEI59197.1"/>
    </source>
</evidence>
<dbReference type="SMART" id="SM00829">
    <property type="entry name" value="PKS_ER"/>
    <property type="match status" value="1"/>
</dbReference>
<dbReference type="Gene3D" id="3.90.180.10">
    <property type="entry name" value="Medium-chain alcohol dehydrogenases, catalytic domain"/>
    <property type="match status" value="1"/>
</dbReference>
<name>A0A1H6S348_9FIRM</name>
<dbReference type="SUPFAM" id="SSF50129">
    <property type="entry name" value="GroES-like"/>
    <property type="match status" value="1"/>
</dbReference>
<proteinExistence type="predicted"/>
<dbReference type="Pfam" id="PF08240">
    <property type="entry name" value="ADH_N"/>
    <property type="match status" value="1"/>
</dbReference>
<dbReference type="GO" id="GO:0016491">
    <property type="term" value="F:oxidoreductase activity"/>
    <property type="evidence" value="ECO:0007669"/>
    <property type="project" value="InterPro"/>
</dbReference>
<reference evidence="3" key="1">
    <citation type="submission" date="2016-10" db="EMBL/GenBank/DDBJ databases">
        <authorList>
            <person name="Varghese N."/>
        </authorList>
    </citation>
    <scope>NUCLEOTIDE SEQUENCE [LARGE SCALE GENOMIC DNA]</scope>
    <source>
        <strain evidence="3">DSM 20406</strain>
    </source>
</reference>
<dbReference type="EMBL" id="FNYK01000011">
    <property type="protein sequence ID" value="SEI59197.1"/>
    <property type="molecule type" value="Genomic_DNA"/>
</dbReference>
<dbReference type="SUPFAM" id="SSF51735">
    <property type="entry name" value="NAD(P)-binding Rossmann-fold domains"/>
    <property type="match status" value="1"/>
</dbReference>
<dbReference type="Proteomes" id="UP000183028">
    <property type="component" value="Unassembled WGS sequence"/>
</dbReference>
<feature type="domain" description="Enoyl reductase (ER)" evidence="1">
    <location>
        <begin position="13"/>
        <end position="331"/>
    </location>
</feature>
<evidence type="ECO:0000259" key="1">
    <source>
        <dbReference type="SMART" id="SM00829"/>
    </source>
</evidence>
<organism evidence="2 3">
    <name type="scientific">Sharpea azabuensis</name>
    <dbReference type="NCBI Taxonomy" id="322505"/>
    <lineage>
        <taxon>Bacteria</taxon>
        <taxon>Bacillati</taxon>
        <taxon>Bacillota</taxon>
        <taxon>Erysipelotrichia</taxon>
        <taxon>Erysipelotrichales</taxon>
        <taxon>Coprobacillaceae</taxon>
        <taxon>Sharpea</taxon>
    </lineage>
</organism>
<gene>
    <name evidence="2" type="ORF">SAMN04487834_101122</name>
</gene>
<keyword evidence="3" id="KW-1185">Reference proteome</keyword>